<keyword evidence="2" id="KW-1185">Reference proteome</keyword>
<dbReference type="EMBL" id="JAVYJV010000009">
    <property type="protein sequence ID" value="KAK4363245.1"/>
    <property type="molecule type" value="Genomic_DNA"/>
</dbReference>
<proteinExistence type="predicted"/>
<evidence type="ECO:0008006" key="3">
    <source>
        <dbReference type="Google" id="ProtNLM"/>
    </source>
</evidence>
<sequence length="141" mass="16538">MRRGPGQRCVGVKSIMFKVKEFVEEHTCPLKDKVFSQHQASSGFIAVVIKPIISNYKRKYMPRDIVDDVRNEFDVEVSYINVWRAKEKAMMELRGEPIDSYKKLSEYVYILDKSYPGSHIRMHESTANEFLYLFVALYAFI</sequence>
<organism evidence="1 2">
    <name type="scientific">Anisodus tanguticus</name>
    <dbReference type="NCBI Taxonomy" id="243964"/>
    <lineage>
        <taxon>Eukaryota</taxon>
        <taxon>Viridiplantae</taxon>
        <taxon>Streptophyta</taxon>
        <taxon>Embryophyta</taxon>
        <taxon>Tracheophyta</taxon>
        <taxon>Spermatophyta</taxon>
        <taxon>Magnoliopsida</taxon>
        <taxon>eudicotyledons</taxon>
        <taxon>Gunneridae</taxon>
        <taxon>Pentapetalae</taxon>
        <taxon>asterids</taxon>
        <taxon>lamiids</taxon>
        <taxon>Solanales</taxon>
        <taxon>Solanaceae</taxon>
        <taxon>Solanoideae</taxon>
        <taxon>Hyoscyameae</taxon>
        <taxon>Anisodus</taxon>
    </lineage>
</organism>
<comment type="caution">
    <text evidence="1">The sequence shown here is derived from an EMBL/GenBank/DDBJ whole genome shotgun (WGS) entry which is preliminary data.</text>
</comment>
<protein>
    <recommendedName>
        <fullName evidence="3">MuDRA-like transposase</fullName>
    </recommendedName>
</protein>
<evidence type="ECO:0000313" key="2">
    <source>
        <dbReference type="Proteomes" id="UP001291623"/>
    </source>
</evidence>
<dbReference type="PANTHER" id="PTHR31973:SF113">
    <property type="entry name" value="PROTEIN FAR1-RELATED SEQUENCE 5-LIKE"/>
    <property type="match status" value="1"/>
</dbReference>
<dbReference type="PANTHER" id="PTHR31973">
    <property type="entry name" value="POLYPROTEIN, PUTATIVE-RELATED"/>
    <property type="match status" value="1"/>
</dbReference>
<accession>A0AAE1S4H8</accession>
<dbReference type="Proteomes" id="UP001291623">
    <property type="component" value="Unassembled WGS sequence"/>
</dbReference>
<evidence type="ECO:0000313" key="1">
    <source>
        <dbReference type="EMBL" id="KAK4363245.1"/>
    </source>
</evidence>
<gene>
    <name evidence="1" type="ORF">RND71_018486</name>
</gene>
<reference evidence="1" key="1">
    <citation type="submission" date="2023-12" db="EMBL/GenBank/DDBJ databases">
        <title>Genome assembly of Anisodus tanguticus.</title>
        <authorList>
            <person name="Wang Y.-J."/>
        </authorList>
    </citation>
    <scope>NUCLEOTIDE SEQUENCE</scope>
    <source>
        <strain evidence="1">KB-2021</strain>
        <tissue evidence="1">Leaf</tissue>
    </source>
</reference>
<dbReference type="AlphaFoldDB" id="A0AAE1S4H8"/>
<name>A0AAE1S4H8_9SOLA</name>